<keyword evidence="2" id="KW-1185">Reference proteome</keyword>
<sequence length="256" mass="27965">MIRWKRWLLPVLSGAAVLASLCLPQWVSGIRDRELMGTVHAEVMDARQNLPVLPSTLQEKMELLFDSYGTLAEGEIGTVEQELGNSEELQAWLGELAGSTLEQLSNVHLLPKEAITEELPKIDGIRKVCRRMGDGASASFVHIWSVGGDGFYFSGVLDEESGLVLQAELNVPYLPKYDSYLSEAVDGGIQYFLGMGIEAELIGEGDGSALFAVDGTDELVYSFDIRGDWLSFGPVGHRGDFVVQRWPAGAEAKTVN</sequence>
<protein>
    <recommendedName>
        <fullName evidence="3">DUF3298 domain-containing protein</fullName>
    </recommendedName>
</protein>
<organism evidence="1 2">
    <name type="scientific">Dysosmobacter acutus</name>
    <dbReference type="NCBI Taxonomy" id="2841504"/>
    <lineage>
        <taxon>Bacteria</taxon>
        <taxon>Bacillati</taxon>
        <taxon>Bacillota</taxon>
        <taxon>Clostridia</taxon>
        <taxon>Eubacteriales</taxon>
        <taxon>Oscillospiraceae</taxon>
        <taxon>Dysosmobacter</taxon>
    </lineage>
</organism>
<accession>A0ABS6F9I9</accession>
<name>A0ABS6F9I9_9FIRM</name>
<dbReference type="RefSeq" id="WP_216632360.1">
    <property type="nucleotide sequence ID" value="NZ_JAHLQN010000001.1"/>
</dbReference>
<dbReference type="Proteomes" id="UP000787672">
    <property type="component" value="Unassembled WGS sequence"/>
</dbReference>
<evidence type="ECO:0008006" key="3">
    <source>
        <dbReference type="Google" id="ProtNLM"/>
    </source>
</evidence>
<comment type="caution">
    <text evidence="1">The sequence shown here is derived from an EMBL/GenBank/DDBJ whole genome shotgun (WGS) entry which is preliminary data.</text>
</comment>
<dbReference type="EMBL" id="JAHLQN010000001">
    <property type="protein sequence ID" value="MBU5626940.1"/>
    <property type="molecule type" value="Genomic_DNA"/>
</dbReference>
<evidence type="ECO:0000313" key="2">
    <source>
        <dbReference type="Proteomes" id="UP000787672"/>
    </source>
</evidence>
<proteinExistence type="predicted"/>
<reference evidence="1 2" key="1">
    <citation type="submission" date="2021-06" db="EMBL/GenBank/DDBJ databases">
        <authorList>
            <person name="Sun Q."/>
            <person name="Li D."/>
        </authorList>
    </citation>
    <scope>NUCLEOTIDE SEQUENCE [LARGE SCALE GENOMIC DNA]</scope>
    <source>
        <strain evidence="1 2">MSJ-2</strain>
    </source>
</reference>
<gene>
    <name evidence="1" type="ORF">KQI82_08470</name>
</gene>
<evidence type="ECO:0000313" key="1">
    <source>
        <dbReference type="EMBL" id="MBU5626940.1"/>
    </source>
</evidence>